<dbReference type="CTD" id="36343796"/>
<comment type="function">
    <text evidence="7">Component of the origin recognition complex (ORC) that binds origins of replication.</text>
</comment>
<dbReference type="Proteomes" id="UP000019149">
    <property type="component" value="Unassembled WGS sequence"/>
</dbReference>
<dbReference type="GO" id="GO:0006270">
    <property type="term" value="P:DNA replication initiation"/>
    <property type="evidence" value="ECO:0007669"/>
    <property type="project" value="TreeGrafter"/>
</dbReference>
<evidence type="ECO:0000313" key="11">
    <source>
        <dbReference type="Proteomes" id="UP000019149"/>
    </source>
</evidence>
<organism evidence="10 11">
    <name type="scientific">Echinococcus granulosus</name>
    <name type="common">Hydatid tapeworm</name>
    <dbReference type="NCBI Taxonomy" id="6210"/>
    <lineage>
        <taxon>Eukaryota</taxon>
        <taxon>Metazoa</taxon>
        <taxon>Spiralia</taxon>
        <taxon>Lophotrochozoa</taxon>
        <taxon>Platyhelminthes</taxon>
        <taxon>Cestoda</taxon>
        <taxon>Eucestoda</taxon>
        <taxon>Cyclophyllidea</taxon>
        <taxon>Taeniidae</taxon>
        <taxon>Echinococcus</taxon>
        <taxon>Echinococcus granulosus group</taxon>
    </lineage>
</organism>
<keyword evidence="6 7" id="KW-0539">Nucleus</keyword>
<evidence type="ECO:0000256" key="6">
    <source>
        <dbReference type="ARBA" id="ARBA00023242"/>
    </source>
</evidence>
<dbReference type="AlphaFoldDB" id="W6UG28"/>
<keyword evidence="5 7" id="KW-0238">DNA-binding</keyword>
<dbReference type="RefSeq" id="XP_024348268.1">
    <property type="nucleotide sequence ID" value="XM_024497330.1"/>
</dbReference>
<dbReference type="OMA" id="AFTFQRN"/>
<evidence type="ECO:0000256" key="8">
    <source>
        <dbReference type="SAM" id="MobiDB-lite"/>
    </source>
</evidence>
<evidence type="ECO:0000313" key="10">
    <source>
        <dbReference type="EMBL" id="EUB57072.1"/>
    </source>
</evidence>
<keyword evidence="4 7" id="KW-0235">DNA replication</keyword>
<comment type="caution">
    <text evidence="10">The sequence shown here is derived from an EMBL/GenBank/DDBJ whole genome shotgun (WGS) entry which is preliminary data.</text>
</comment>
<dbReference type="GeneID" id="36343796"/>
<dbReference type="OrthoDB" id="343623at2759"/>
<sequence>MEPIVTLLRERILSSAHKTLYFEEEISRVLYTIRDTVINGVSNSMLIIGRRGCGKNHLLREALEKVKLDPVVKDNLIEAHINGLIHTDDRLALHAIAKQLQRVCSDLVVKTDLLKFPAEENVEMKSGEDGSAAEDIRMRSFADQLRWLLAGLRAGSNTSSKTLLVVVEEFDLFAAHRNQALLYNLLDVSCHADGAPICVIGVTCRLDIMEMLEKRVKSRFSHRQLHIIPVTAPHITDISTAGGVGGTDNDGSEGDDPGEGRVSPFQRYCLLAASLLRIDDASLQQLTTKLQPSDCKEFIDSVARWNVHVEAFFEDDLVRDCLRQAWEVSTCVRKLVNTIALLIAQLDGSKPHLDVGNFISVVSKVCQDAKTSQLLSLSLLELILVTTMVKLHDIHEGQPLNFEIVFSEYSRFCKSSCPAYLYERKVVSKAMDNLVQLELVVCGREAVVDVVTQQRRCRGATRSNIFAAAANLPDQLRRFQPIACFVSAPSLIACLDTYPGCPIELSQIRASVPGYVTGDEV</sequence>
<dbReference type="PANTHER" id="PTHR12087:SF0">
    <property type="entry name" value="ORIGIN RECOGNITION COMPLEX SUBUNIT 4"/>
    <property type="match status" value="1"/>
</dbReference>
<dbReference type="PIRSF" id="PIRSF007858">
    <property type="entry name" value="ORC4"/>
    <property type="match status" value="1"/>
</dbReference>
<dbReference type="PANTHER" id="PTHR12087">
    <property type="entry name" value="ORIGIN RECOGNITION COMPLEX SUBUNIT 4"/>
    <property type="match status" value="1"/>
</dbReference>
<evidence type="ECO:0000259" key="9">
    <source>
        <dbReference type="Pfam" id="PF14629"/>
    </source>
</evidence>
<keyword evidence="11" id="KW-1185">Reference proteome</keyword>
<dbReference type="EMBL" id="APAU02000095">
    <property type="protein sequence ID" value="EUB57072.1"/>
    <property type="molecule type" value="Genomic_DNA"/>
</dbReference>
<dbReference type="InterPro" id="IPR027417">
    <property type="entry name" value="P-loop_NTPase"/>
</dbReference>
<comment type="subcellular location">
    <subcellularLocation>
        <location evidence="1 7">Nucleus</location>
    </subcellularLocation>
</comment>
<dbReference type="KEGG" id="egl:EGR_08081"/>
<gene>
    <name evidence="10" type="ORF">EGR_08081</name>
</gene>
<protein>
    <recommendedName>
        <fullName evidence="3 7">Origin recognition complex subunit 4</fullName>
    </recommendedName>
</protein>
<evidence type="ECO:0000256" key="3">
    <source>
        <dbReference type="ARBA" id="ARBA00019083"/>
    </source>
</evidence>
<evidence type="ECO:0000256" key="2">
    <source>
        <dbReference type="ARBA" id="ARBA00005334"/>
    </source>
</evidence>
<evidence type="ECO:0000256" key="1">
    <source>
        <dbReference type="ARBA" id="ARBA00004123"/>
    </source>
</evidence>
<dbReference type="Gene3D" id="3.40.50.300">
    <property type="entry name" value="P-loop containing nucleotide triphosphate hydrolases"/>
    <property type="match status" value="1"/>
</dbReference>
<evidence type="ECO:0000256" key="4">
    <source>
        <dbReference type="ARBA" id="ARBA00022705"/>
    </source>
</evidence>
<comment type="similarity">
    <text evidence="2 7">Belongs to the ORC4 family.</text>
</comment>
<reference evidence="10 11" key="1">
    <citation type="journal article" date="2013" name="Nat. Genet.">
        <title>The genome of the hydatid tapeworm Echinococcus granulosus.</title>
        <authorList>
            <person name="Zheng H."/>
            <person name="Zhang W."/>
            <person name="Zhang L."/>
            <person name="Zhang Z."/>
            <person name="Li J."/>
            <person name="Lu G."/>
            <person name="Zhu Y."/>
            <person name="Wang Y."/>
            <person name="Huang Y."/>
            <person name="Liu J."/>
            <person name="Kang H."/>
            <person name="Chen J."/>
            <person name="Wang L."/>
            <person name="Chen A."/>
            <person name="Yu S."/>
            <person name="Gao Z."/>
            <person name="Jin L."/>
            <person name="Gu W."/>
            <person name="Wang Z."/>
            <person name="Zhao L."/>
            <person name="Shi B."/>
            <person name="Wen H."/>
            <person name="Lin R."/>
            <person name="Jones M.K."/>
            <person name="Brejova B."/>
            <person name="Vinar T."/>
            <person name="Zhao G."/>
            <person name="McManus D.P."/>
            <person name="Chen Z."/>
            <person name="Zhou Y."/>
            <person name="Wang S."/>
        </authorList>
    </citation>
    <scope>NUCLEOTIDE SEQUENCE [LARGE SCALE GENOMIC DNA]</scope>
</reference>
<evidence type="ECO:0000256" key="5">
    <source>
        <dbReference type="ARBA" id="ARBA00023125"/>
    </source>
</evidence>
<accession>W6UG28</accession>
<dbReference type="InterPro" id="IPR016527">
    <property type="entry name" value="ORC4"/>
</dbReference>
<dbReference type="SUPFAM" id="SSF52540">
    <property type="entry name" value="P-loop containing nucleoside triphosphate hydrolases"/>
    <property type="match status" value="1"/>
</dbReference>
<feature type="domain" description="Origin recognition complex subunit 4 C-terminal" evidence="9">
    <location>
        <begin position="274"/>
        <end position="442"/>
    </location>
</feature>
<dbReference type="Pfam" id="PF14629">
    <property type="entry name" value="ORC4_C"/>
    <property type="match status" value="1"/>
</dbReference>
<feature type="region of interest" description="Disordered" evidence="8">
    <location>
        <begin position="239"/>
        <end position="260"/>
    </location>
</feature>
<dbReference type="GO" id="GO:0005664">
    <property type="term" value="C:nuclear origin of replication recognition complex"/>
    <property type="evidence" value="ECO:0007669"/>
    <property type="project" value="TreeGrafter"/>
</dbReference>
<dbReference type="GO" id="GO:0003688">
    <property type="term" value="F:DNA replication origin binding"/>
    <property type="evidence" value="ECO:0007669"/>
    <property type="project" value="TreeGrafter"/>
</dbReference>
<dbReference type="InterPro" id="IPR032705">
    <property type="entry name" value="ORC4_C"/>
</dbReference>
<name>W6UG28_ECHGR</name>
<evidence type="ECO:0000256" key="7">
    <source>
        <dbReference type="PIRNR" id="PIRNR007858"/>
    </source>
</evidence>
<dbReference type="STRING" id="6210.W6UG28"/>
<proteinExistence type="inferred from homology"/>